<proteinExistence type="predicted"/>
<accession>A0A2N3QK31</accession>
<dbReference type="Proteomes" id="UP000233727">
    <property type="component" value="Unassembled WGS sequence"/>
</dbReference>
<comment type="caution">
    <text evidence="2">The sequence shown here is derived from an EMBL/GenBank/DDBJ whole genome shotgun (WGS) entry which is preliminary data.</text>
</comment>
<keyword evidence="1" id="KW-0472">Membrane</keyword>
<dbReference type="AlphaFoldDB" id="A0A2N3QK31"/>
<keyword evidence="1" id="KW-0812">Transmembrane</keyword>
<reference evidence="2 3" key="1">
    <citation type="submission" date="2017-10" db="EMBL/GenBank/DDBJ databases">
        <title>Bifidobacterium genomics.</title>
        <authorList>
            <person name="Lugli G.A."/>
            <person name="Milani C."/>
            <person name="Mancabelli L."/>
        </authorList>
    </citation>
    <scope>NUCLEOTIDE SEQUENCE [LARGE SCALE GENOMIC DNA]</scope>
    <source>
        <strain evidence="2 3">1542B</strain>
    </source>
</reference>
<protein>
    <submittedName>
        <fullName evidence="2">Uncharacterized protein</fullName>
    </submittedName>
</protein>
<organism evidence="2 3">
    <name type="scientific">Bifidobacterium thermophilum</name>
    <dbReference type="NCBI Taxonomy" id="33905"/>
    <lineage>
        <taxon>Bacteria</taxon>
        <taxon>Bacillati</taxon>
        <taxon>Actinomycetota</taxon>
        <taxon>Actinomycetes</taxon>
        <taxon>Bifidobacteriales</taxon>
        <taxon>Bifidobacteriaceae</taxon>
        <taxon>Bifidobacterium</taxon>
    </lineage>
</organism>
<name>A0A2N3QK31_9BIFI</name>
<evidence type="ECO:0000313" key="2">
    <source>
        <dbReference type="EMBL" id="PKU91833.1"/>
    </source>
</evidence>
<evidence type="ECO:0000313" key="3">
    <source>
        <dbReference type="Proteomes" id="UP000233727"/>
    </source>
</evidence>
<feature type="transmembrane region" description="Helical" evidence="1">
    <location>
        <begin position="12"/>
        <end position="31"/>
    </location>
</feature>
<gene>
    <name evidence="2" type="ORF">CQR47_1170</name>
</gene>
<evidence type="ECO:0000256" key="1">
    <source>
        <dbReference type="SAM" id="Phobius"/>
    </source>
</evidence>
<dbReference type="EMBL" id="PCGY01000013">
    <property type="protein sequence ID" value="PKU91833.1"/>
    <property type="molecule type" value="Genomic_DNA"/>
</dbReference>
<sequence length="49" mass="5371">MSECRENSSRSAVSAILAAAASFKLVLNFGIEMLQVYTSMADTRRGYSH</sequence>
<keyword evidence="1" id="KW-1133">Transmembrane helix</keyword>